<protein>
    <submittedName>
        <fullName evidence="1">Uncharacterized protein</fullName>
    </submittedName>
</protein>
<dbReference type="Proteomes" id="UP000000422">
    <property type="component" value="Chromosome"/>
</dbReference>
<evidence type="ECO:0000313" key="2">
    <source>
        <dbReference type="Proteomes" id="UP000000422"/>
    </source>
</evidence>
<proteinExistence type="predicted"/>
<evidence type="ECO:0000313" key="1">
    <source>
        <dbReference type="EMBL" id="CAE09896.1"/>
    </source>
</evidence>
<keyword evidence="2" id="KW-1185">Reference proteome</keyword>
<dbReference type="STRING" id="273121.WS0782"/>
<dbReference type="KEGG" id="wsu:WS0782"/>
<accession>Q7MS44</accession>
<organism evidence="2">
    <name type="scientific">Wolinella succinogenes (strain ATCC 29543 / DSM 1740 / CCUG 13145 / JCM 31913 / LMG 7466 / NCTC 11488 / FDC 602W)</name>
    <name type="common">Vibrio succinogenes</name>
    <dbReference type="NCBI Taxonomy" id="273121"/>
    <lineage>
        <taxon>Bacteria</taxon>
        <taxon>Pseudomonadati</taxon>
        <taxon>Campylobacterota</taxon>
        <taxon>Epsilonproteobacteria</taxon>
        <taxon>Campylobacterales</taxon>
        <taxon>Helicobacteraceae</taxon>
        <taxon>Wolinella</taxon>
    </lineage>
</organism>
<dbReference type="EMBL" id="BX571659">
    <property type="protein sequence ID" value="CAE09896.1"/>
    <property type="molecule type" value="Genomic_DNA"/>
</dbReference>
<dbReference type="HOGENOM" id="CLU_2959746_0_0_7"/>
<gene>
    <name evidence="1" type="primary">clpA</name>
    <name evidence="1" type="ordered locus">WS0782</name>
</gene>
<dbReference type="AlphaFoldDB" id="Q7MS44"/>
<reference evidence="1 2" key="1">
    <citation type="journal article" date="2003" name="Proc. Natl. Acad. Sci. U.S.A.">
        <title>Complete genome sequence and analysis of Wolinella succinogenes.</title>
        <authorList>
            <person name="Baar C."/>
            <person name="Eppinger M."/>
            <person name="Raddatz G."/>
            <person name="Simon JM."/>
            <person name="Lanz C."/>
            <person name="Klimmek O."/>
            <person name="Nandakumar R."/>
            <person name="Gross R."/>
            <person name="Rosinus A."/>
            <person name="Keller H."/>
            <person name="Jagtap P."/>
            <person name="Linke B."/>
            <person name="Meyer F."/>
            <person name="Lederer H."/>
            <person name="Schuster S.C."/>
        </authorList>
    </citation>
    <scope>NUCLEOTIDE SEQUENCE [LARGE SCALE GENOMIC DNA]</scope>
    <source>
        <strain evidence="2">ATCC 29543 / DSM 1740 / CCUG 13145 / JCM 31913 / LMG 7466 / NCTC 11488 / FDC 602W</strain>
    </source>
</reference>
<sequence length="59" mass="6726">MLQASHLFLKNYRLEERVAQFCAYIHSFCPDKALCLYDSLSLHPELSSARVALGEGRIL</sequence>
<name>Q7MS44_WOLSU</name>